<dbReference type="PROSITE" id="PS00141">
    <property type="entry name" value="ASP_PROTEASE"/>
    <property type="match status" value="1"/>
</dbReference>
<keyword evidence="2" id="KW-0645">Protease</keyword>
<protein>
    <recommendedName>
        <fullName evidence="5">Peptidase A1 domain-containing protein</fullName>
    </recommendedName>
</protein>
<feature type="domain" description="Peptidase A1" evidence="5">
    <location>
        <begin position="13"/>
        <end position="275"/>
    </location>
</feature>
<dbReference type="Pfam" id="PF14543">
    <property type="entry name" value="TAXi_N"/>
    <property type="match status" value="1"/>
</dbReference>
<dbReference type="InterPro" id="IPR021109">
    <property type="entry name" value="Peptidase_aspartic_dom_sf"/>
</dbReference>
<evidence type="ECO:0000256" key="2">
    <source>
        <dbReference type="ARBA" id="ARBA00022670"/>
    </source>
</evidence>
<reference evidence="6 7" key="1">
    <citation type="submission" date="2024-03" db="EMBL/GenBank/DDBJ databases">
        <authorList>
            <person name="Gkanogiannis A."/>
            <person name="Becerra Lopez-Lavalle L."/>
        </authorList>
    </citation>
    <scope>NUCLEOTIDE SEQUENCE [LARGE SCALE GENOMIC DNA]</scope>
</reference>
<sequence>MPSVAPSPVLPPSSTESRLSPPPPVDFTAFVDTGSDLIWTQCLPCINCFNQSHPIFNPRNSSSYRHVRCSSNICHSLDYSHCGADLRVPTCRCDYYYGDGSFTHGDLAFDQITIRSFKLPKVGPSDAATKTRVSHSTMLHPESSGLVPALSLWCLKSAKLPMSNQHSPTACQPNVSGKINFGRNAIISGSKLVSTPIISTFSAPFYYLTLEAISVANKRFEAVDNVTTATSKRGNILIDSGTTLTFLPPSLYNNIVSTLVSVIRAKRVEDPSSCS</sequence>
<keyword evidence="3" id="KW-0378">Hydrolase</keyword>
<comment type="similarity">
    <text evidence="1">Belongs to the peptidase A1 family.</text>
</comment>
<organism evidence="6 7">
    <name type="scientific">Citrullus colocynthis</name>
    <name type="common">colocynth</name>
    <dbReference type="NCBI Taxonomy" id="252529"/>
    <lineage>
        <taxon>Eukaryota</taxon>
        <taxon>Viridiplantae</taxon>
        <taxon>Streptophyta</taxon>
        <taxon>Embryophyta</taxon>
        <taxon>Tracheophyta</taxon>
        <taxon>Spermatophyta</taxon>
        <taxon>Magnoliopsida</taxon>
        <taxon>eudicotyledons</taxon>
        <taxon>Gunneridae</taxon>
        <taxon>Pentapetalae</taxon>
        <taxon>rosids</taxon>
        <taxon>fabids</taxon>
        <taxon>Cucurbitales</taxon>
        <taxon>Cucurbitaceae</taxon>
        <taxon>Benincaseae</taxon>
        <taxon>Citrullus</taxon>
    </lineage>
</organism>
<dbReference type="SUPFAM" id="SSF50630">
    <property type="entry name" value="Acid proteases"/>
    <property type="match status" value="1"/>
</dbReference>
<dbReference type="Gene3D" id="2.40.70.10">
    <property type="entry name" value="Acid Proteases"/>
    <property type="match status" value="2"/>
</dbReference>
<evidence type="ECO:0000256" key="3">
    <source>
        <dbReference type="ARBA" id="ARBA00022801"/>
    </source>
</evidence>
<dbReference type="Pfam" id="PF14541">
    <property type="entry name" value="TAXi_C"/>
    <property type="match status" value="1"/>
</dbReference>
<keyword evidence="7" id="KW-1185">Reference proteome</keyword>
<dbReference type="EMBL" id="OZ021740">
    <property type="protein sequence ID" value="CAK9324446.1"/>
    <property type="molecule type" value="Genomic_DNA"/>
</dbReference>
<dbReference type="InterPro" id="IPR033121">
    <property type="entry name" value="PEPTIDASE_A1"/>
</dbReference>
<dbReference type="InterPro" id="IPR032861">
    <property type="entry name" value="TAXi_N"/>
</dbReference>
<evidence type="ECO:0000256" key="4">
    <source>
        <dbReference type="SAM" id="MobiDB-lite"/>
    </source>
</evidence>
<dbReference type="InterPro" id="IPR001969">
    <property type="entry name" value="Aspartic_peptidase_AS"/>
</dbReference>
<dbReference type="InterPro" id="IPR032799">
    <property type="entry name" value="TAXi_C"/>
</dbReference>
<feature type="region of interest" description="Disordered" evidence="4">
    <location>
        <begin position="1"/>
        <end position="21"/>
    </location>
</feature>
<dbReference type="PANTHER" id="PTHR47967:SF128">
    <property type="entry name" value="ASPARTIC PROTEINASE CDR1-LIKE"/>
    <property type="match status" value="1"/>
</dbReference>
<gene>
    <name evidence="6" type="ORF">CITCOLO1_LOCUS16680</name>
</gene>
<dbReference type="InterPro" id="IPR051708">
    <property type="entry name" value="Plant_Aspart_Prot_A1"/>
</dbReference>
<proteinExistence type="inferred from homology"/>
<dbReference type="PROSITE" id="PS51767">
    <property type="entry name" value="PEPTIDASE_A1"/>
    <property type="match status" value="1"/>
</dbReference>
<name>A0ABP0YY33_9ROSI</name>
<dbReference type="PANTHER" id="PTHR47967">
    <property type="entry name" value="OS07G0603500 PROTEIN-RELATED"/>
    <property type="match status" value="1"/>
</dbReference>
<evidence type="ECO:0000313" key="7">
    <source>
        <dbReference type="Proteomes" id="UP001642487"/>
    </source>
</evidence>
<evidence type="ECO:0000256" key="1">
    <source>
        <dbReference type="ARBA" id="ARBA00007447"/>
    </source>
</evidence>
<evidence type="ECO:0000313" key="6">
    <source>
        <dbReference type="EMBL" id="CAK9324446.1"/>
    </source>
</evidence>
<evidence type="ECO:0000259" key="5">
    <source>
        <dbReference type="PROSITE" id="PS51767"/>
    </source>
</evidence>
<dbReference type="Proteomes" id="UP001642487">
    <property type="component" value="Chromosome 6"/>
</dbReference>
<accession>A0ABP0YY33</accession>